<dbReference type="EMBL" id="QXGI01000009">
    <property type="protein sequence ID" value="RSX46049.1"/>
    <property type="molecule type" value="Genomic_DNA"/>
</dbReference>
<dbReference type="GO" id="GO:0003955">
    <property type="term" value="F:NAD(P)H dehydrogenase (quinone) activity"/>
    <property type="evidence" value="ECO:0007669"/>
    <property type="project" value="TreeGrafter"/>
</dbReference>
<dbReference type="Proteomes" id="UP000288052">
    <property type="component" value="Unassembled WGS sequence"/>
</dbReference>
<keyword evidence="5" id="KW-1185">Reference proteome</keyword>
<dbReference type="RefSeq" id="WP_126032794.1">
    <property type="nucleotide sequence ID" value="NZ_QXGI01000009.1"/>
</dbReference>
<name>A0A430F594_9BIFI</name>
<protein>
    <submittedName>
        <fullName evidence="4">Oxidoreductase</fullName>
    </submittedName>
</protein>
<feature type="domain" description="Flavodoxin-like fold" evidence="3">
    <location>
        <begin position="1"/>
        <end position="169"/>
    </location>
</feature>
<dbReference type="SUPFAM" id="SSF52218">
    <property type="entry name" value="Flavoproteins"/>
    <property type="match status" value="1"/>
</dbReference>
<evidence type="ECO:0000313" key="4">
    <source>
        <dbReference type="EMBL" id="RSX46049.1"/>
    </source>
</evidence>
<gene>
    <name evidence="4" type="ORF">D2E22_1805</name>
</gene>
<comment type="caution">
    <text evidence="4">The sequence shown here is derived from an EMBL/GenBank/DDBJ whole genome shotgun (WGS) entry which is preliminary data.</text>
</comment>
<comment type="similarity">
    <text evidence="1">Belongs to the NAD(P)H dehydrogenase (quinone) family.</text>
</comment>
<proteinExistence type="inferred from homology"/>
<keyword evidence="2" id="KW-0560">Oxidoreductase</keyword>
<dbReference type="InterPro" id="IPR029039">
    <property type="entry name" value="Flavoprotein-like_sf"/>
</dbReference>
<dbReference type="AlphaFoldDB" id="A0A430F594"/>
<evidence type="ECO:0000259" key="3">
    <source>
        <dbReference type="Pfam" id="PF02525"/>
    </source>
</evidence>
<dbReference type="PANTHER" id="PTHR10204:SF34">
    <property type="entry name" value="NAD(P)H DEHYDROGENASE [QUINONE] 1 ISOFORM 1"/>
    <property type="match status" value="1"/>
</dbReference>
<dbReference type="GO" id="GO:0005829">
    <property type="term" value="C:cytosol"/>
    <property type="evidence" value="ECO:0007669"/>
    <property type="project" value="TreeGrafter"/>
</dbReference>
<dbReference type="InterPro" id="IPR003680">
    <property type="entry name" value="Flavodoxin_fold"/>
</dbReference>
<dbReference type="OrthoDB" id="9798454at2"/>
<dbReference type="Gene3D" id="3.40.50.360">
    <property type="match status" value="1"/>
</dbReference>
<reference evidence="4 5" key="1">
    <citation type="submission" date="2018-09" db="EMBL/GenBank/DDBJ databases">
        <title>Characterization of the phylogenetic diversity of five novel species belonging to the genus Bifidobacterium.</title>
        <authorList>
            <person name="Lugli G.A."/>
            <person name="Duranti S."/>
            <person name="Milani C."/>
        </authorList>
    </citation>
    <scope>NUCLEOTIDE SEQUENCE [LARGE SCALE GENOMIC DNA]</scope>
    <source>
        <strain evidence="4 5">2020B</strain>
    </source>
</reference>
<dbReference type="PANTHER" id="PTHR10204">
    <property type="entry name" value="NAD P H OXIDOREDUCTASE-RELATED"/>
    <property type="match status" value="1"/>
</dbReference>
<evidence type="ECO:0000256" key="1">
    <source>
        <dbReference type="ARBA" id="ARBA00006252"/>
    </source>
</evidence>
<organism evidence="4 5">
    <name type="scientific">Bifidobacterium castoris</name>
    <dbReference type="NCBI Taxonomy" id="2306972"/>
    <lineage>
        <taxon>Bacteria</taxon>
        <taxon>Bacillati</taxon>
        <taxon>Actinomycetota</taxon>
        <taxon>Actinomycetes</taxon>
        <taxon>Bifidobacteriales</taxon>
        <taxon>Bifidobacteriaceae</taxon>
        <taxon>Bifidobacterium</taxon>
    </lineage>
</organism>
<sequence length="193" mass="22590">MNIVVLYAYPNDNGYNHAILNSVMQGLEDNPARHSVTVVDLYRENFDPVLRFDENHLRRNLNIDPDTERYRRIITDADLLVFIFPIWWSGMPAILKGFIDRVFSKGFAYVYRGVLPKGLLKGKKAWIITTNDTPGFYARLFEPDYGKVLHHQILKTMCGVTTIKHHQMSFLRRSTPRKRTRFLTKVRNYASKL</sequence>
<dbReference type="InterPro" id="IPR051545">
    <property type="entry name" value="NAD(P)H_dehydrogenase_qn"/>
</dbReference>
<evidence type="ECO:0000256" key="2">
    <source>
        <dbReference type="ARBA" id="ARBA00023002"/>
    </source>
</evidence>
<evidence type="ECO:0000313" key="5">
    <source>
        <dbReference type="Proteomes" id="UP000288052"/>
    </source>
</evidence>
<dbReference type="Pfam" id="PF02525">
    <property type="entry name" value="Flavodoxin_2"/>
    <property type="match status" value="1"/>
</dbReference>
<accession>A0A430F594</accession>